<evidence type="ECO:0000313" key="1">
    <source>
        <dbReference type="EMBL" id="NHF59960.1"/>
    </source>
</evidence>
<dbReference type="SUPFAM" id="SSF55144">
    <property type="entry name" value="LigT-like"/>
    <property type="match status" value="1"/>
</dbReference>
<dbReference type="Pfam" id="PF13563">
    <property type="entry name" value="2_5_RNA_ligase2"/>
    <property type="match status" value="1"/>
</dbReference>
<dbReference type="Proteomes" id="UP000707206">
    <property type="component" value="Unassembled WGS sequence"/>
</dbReference>
<comment type="caution">
    <text evidence="1">The sequence shown here is derived from an EMBL/GenBank/DDBJ whole genome shotgun (WGS) entry which is preliminary data.</text>
</comment>
<gene>
    <name evidence="1" type="ORF">FK220_011450</name>
</gene>
<proteinExistence type="predicted"/>
<dbReference type="PANTHER" id="PTHR40037">
    <property type="entry name" value="PHOSPHOESTERASE YJCG-RELATED"/>
    <property type="match status" value="1"/>
</dbReference>
<dbReference type="EMBL" id="VIKU02000003">
    <property type="protein sequence ID" value="NHF59960.1"/>
    <property type="molecule type" value="Genomic_DNA"/>
</dbReference>
<keyword evidence="1" id="KW-0436">Ligase</keyword>
<dbReference type="InterPro" id="IPR009097">
    <property type="entry name" value="Cyclic_Pdiesterase"/>
</dbReference>
<organism evidence="1 2">
    <name type="scientific">Pelagihabitans pacificus</name>
    <dbReference type="NCBI Taxonomy" id="2696054"/>
    <lineage>
        <taxon>Bacteria</taxon>
        <taxon>Pseudomonadati</taxon>
        <taxon>Bacteroidota</taxon>
        <taxon>Flavobacteriia</taxon>
        <taxon>Flavobacteriales</taxon>
        <taxon>Flavobacteriaceae</taxon>
        <taxon>Pelagihabitans</taxon>
    </lineage>
</organism>
<dbReference type="AlphaFoldDB" id="A0A967AV56"/>
<reference evidence="1" key="1">
    <citation type="submission" date="2019-07" db="EMBL/GenBank/DDBJ databases">
        <authorList>
            <person name="De-Chao Zhang Q."/>
        </authorList>
    </citation>
    <scope>NUCLEOTIDE SEQUENCE</scope>
    <source>
        <strain evidence="1">TP-CH-4</strain>
    </source>
</reference>
<name>A0A967AV56_9FLAO</name>
<evidence type="ECO:0000313" key="2">
    <source>
        <dbReference type="Proteomes" id="UP000707206"/>
    </source>
</evidence>
<reference evidence="1" key="2">
    <citation type="submission" date="2020-03" db="EMBL/GenBank/DDBJ databases">
        <title>Flavobacteriaceae bacterium strain TP-CH-4, a member of the family Flavobacteriaceae isolated from a deep-sea seamount.</title>
        <authorList>
            <person name="Zhang D.-C."/>
        </authorList>
    </citation>
    <scope>NUCLEOTIDE SEQUENCE</scope>
    <source>
        <strain evidence="1">TP-CH-4</strain>
    </source>
</reference>
<sequence length="182" mass="21703">MRTIKAYNLRIVPPSPIFEEIVQFKQQFIQTFGKQPYSGSKPHITLAYFIMHEEYQDMLAHIFNQLSSFKKFKLNIEGFDYFENREFVLYLNVPMTKDLERIHKHIRILWQRDLHQKPGRISIPKTPHLTISKTKERELLHKSLSLFGEIPFSRQITVDHLTLVARPVDDTWDWEHTIPLSS</sequence>
<dbReference type="GO" id="GO:0016874">
    <property type="term" value="F:ligase activity"/>
    <property type="evidence" value="ECO:0007669"/>
    <property type="project" value="UniProtKB-KW"/>
</dbReference>
<protein>
    <submittedName>
        <fullName evidence="1">2'-5' RNA ligase family protein</fullName>
    </submittedName>
</protein>
<keyword evidence="2" id="KW-1185">Reference proteome</keyword>
<dbReference type="Gene3D" id="3.90.1140.10">
    <property type="entry name" value="Cyclic phosphodiesterase"/>
    <property type="match status" value="1"/>
</dbReference>
<dbReference type="RefSeq" id="WP_152574465.1">
    <property type="nucleotide sequence ID" value="NZ_VIKU02000003.1"/>
</dbReference>
<dbReference type="PANTHER" id="PTHR40037:SF1">
    <property type="entry name" value="PHOSPHOESTERASE SAOUHSC_00951-RELATED"/>
    <property type="match status" value="1"/>
</dbReference>
<dbReference type="InterPro" id="IPR050580">
    <property type="entry name" value="2H_phosphoesterase_YjcG-like"/>
</dbReference>
<accession>A0A967AV56</accession>